<comment type="caution">
    <text evidence="2">The sequence shown here is derived from an EMBL/GenBank/DDBJ whole genome shotgun (WGS) entry which is preliminary data.</text>
</comment>
<dbReference type="RefSeq" id="WP_152823565.1">
    <property type="nucleotide sequence ID" value="NZ_WHUT02000001.1"/>
</dbReference>
<proteinExistence type="predicted"/>
<reference evidence="2" key="1">
    <citation type="submission" date="2020-05" db="EMBL/GenBank/DDBJ databases">
        <title>Fertoebacter nigrum gen. nov., sp. nov., a new member of the family Rhodobacteraceae.</title>
        <authorList>
            <person name="Szuroczki S."/>
            <person name="Abbaszade G."/>
            <person name="Buni D."/>
            <person name="Schumann P."/>
            <person name="Toth E."/>
        </authorList>
    </citation>
    <scope>NUCLEOTIDE SEQUENCE</scope>
    <source>
        <strain evidence="2">RG-N-1a</strain>
    </source>
</reference>
<name>A0A8X8GXA5_9RHOB</name>
<dbReference type="Proteomes" id="UP000484076">
    <property type="component" value="Unassembled WGS sequence"/>
</dbReference>
<dbReference type="Pfam" id="PF04860">
    <property type="entry name" value="Phage_portal"/>
    <property type="match status" value="1"/>
</dbReference>
<accession>A0A8X8GXA5</accession>
<dbReference type="InterPro" id="IPR006944">
    <property type="entry name" value="Phage/GTA_portal"/>
</dbReference>
<sequence length="363" mass="38029">MFGWLKRGKGDRTPLNETRSSGSGYTAQIMAARESYISGMSGIGELTATVQTCVSLWEGAFALADVQGTDLLDRRSMALLARAAALRGECVMLITDQGLVPCADWDLSTRNGIPRAYRLSVSEAGGGRTETVLAAEVLHLRIGGDVVAPWTGTAPLRRASLTASLLHEVESALRDVYRDAPLGSLILPLPEGTADDMATMRGTFRGRRGSTLVVEGVAQATAAGMNPQLGQKPDQISPDLSRSMTAETLGAARDAICGVFGVLPGLMNAATTGPMVREAQRHLAGWILQPMAELLAEEASAKLGAAVMIDVGRPLQAFDAGGRARALAQIIEAMGRAKELGLSPAQMESALLSVNFGGGDNLA</sequence>
<protein>
    <submittedName>
        <fullName evidence="2">Phage portal protein</fullName>
    </submittedName>
</protein>
<dbReference type="AlphaFoldDB" id="A0A8X8GXA5"/>
<feature type="region of interest" description="Disordered" evidence="1">
    <location>
        <begin position="1"/>
        <end position="22"/>
    </location>
</feature>
<keyword evidence="3" id="KW-1185">Reference proteome</keyword>
<dbReference type="EMBL" id="WHUT02000001">
    <property type="protein sequence ID" value="NUB42865.1"/>
    <property type="molecule type" value="Genomic_DNA"/>
</dbReference>
<evidence type="ECO:0000256" key="1">
    <source>
        <dbReference type="SAM" id="MobiDB-lite"/>
    </source>
</evidence>
<evidence type="ECO:0000313" key="2">
    <source>
        <dbReference type="EMBL" id="NUB42865.1"/>
    </source>
</evidence>
<organism evidence="2 3">
    <name type="scientific">Fertoeibacter niger</name>
    <dbReference type="NCBI Taxonomy" id="2656921"/>
    <lineage>
        <taxon>Bacteria</taxon>
        <taxon>Pseudomonadati</taxon>
        <taxon>Pseudomonadota</taxon>
        <taxon>Alphaproteobacteria</taxon>
        <taxon>Rhodobacterales</taxon>
        <taxon>Paracoccaceae</taxon>
        <taxon>Fertoeibacter</taxon>
    </lineage>
</organism>
<gene>
    <name evidence="2" type="ORF">GEU84_000575</name>
</gene>
<evidence type="ECO:0000313" key="3">
    <source>
        <dbReference type="Proteomes" id="UP000484076"/>
    </source>
</evidence>